<dbReference type="Proteomes" id="UP001139971">
    <property type="component" value="Unassembled WGS sequence"/>
</dbReference>
<feature type="transmembrane region" description="Helical" evidence="2">
    <location>
        <begin position="215"/>
        <end position="233"/>
    </location>
</feature>
<dbReference type="GO" id="GO:0004623">
    <property type="term" value="F:phospholipase A2 activity"/>
    <property type="evidence" value="ECO:0007669"/>
    <property type="project" value="TreeGrafter"/>
</dbReference>
<feature type="transmembrane region" description="Helical" evidence="2">
    <location>
        <begin position="180"/>
        <end position="203"/>
    </location>
</feature>
<evidence type="ECO:0000256" key="1">
    <source>
        <dbReference type="SAM" id="MobiDB-lite"/>
    </source>
</evidence>
<dbReference type="EMBL" id="JAOVZO020000019">
    <property type="protein sequence ID" value="MDC8014938.1"/>
    <property type="molecule type" value="Genomic_DNA"/>
</dbReference>
<evidence type="ECO:0000313" key="3">
    <source>
        <dbReference type="EMBL" id="MDC8014938.1"/>
    </source>
</evidence>
<keyword evidence="2" id="KW-1133">Transmembrane helix</keyword>
<dbReference type="GO" id="GO:0046475">
    <property type="term" value="P:glycerophospholipid catabolic process"/>
    <property type="evidence" value="ECO:0007669"/>
    <property type="project" value="TreeGrafter"/>
</dbReference>
<name>A0A9X4BJQ9_9GAMM</name>
<keyword evidence="2" id="KW-0812">Transmembrane</keyword>
<sequence>MTSDDQAAATGTPVTAPKEPDDVRMEDVRRVELDTVFGRRSIAPDEAKDDPDDETAWGVALSGGGIRSATFGLGVLQALARRGLLPGFHYQSTVSGGGYIGSFVQALIHRYGIGRAVEVLSSSVTDAPKDAQDGGAARRDGFDPQQPIRHLRQYSNYLSPRKTALSGDTMSIVGNYVRNVLLVQVQLVALLVAACLTPLILYVLVGWFDARAEEAVGTAAVLCIVAACLVAVISSRSQLARNGNGAGRGVKVCALAVIVTLGLATLVGAVGLRGVGVSPRSLAVSTGLLYFGVWLLWFLYDVLVAPWRRMRTNERVAPSPIRKHPVRFLAASAGSAAIAGLALLGAHHLLAGIGGLAGAGVPYAGKWYVILLGPTVVLMAIMLAGIAHVGFAGPALSDLQREIWARIGGRAARLVILGTAAMALTVYGPWLLFQLGSVSWAGLAGWLATTGVGVLGAFGKRSNGTGGLRPLEILVRLAPPIFVVGLLIATSLCAHLLLQHVGFAGVVAWSPPNIDGSEAYLDYLGKNSTELRGAVVALFLMATAVAVLFGMTIDVNEFSMNAFYRNRLVRCYLGASRKRAAEPTTDFDPDDDIALAVVARDAKEVADAENARAAGKAEPPLAPRKPRPLYPLVGTALNLAATRQLDWQDRKAASFCLTPDYCGYVPPSSRPGARSIGDVPPKQREAAMRNREKARLALWATRDAAQKKSASRAKKTGARKPRCAPTNCARKPRSVTTRTATGSRGH</sequence>
<comment type="caution">
    <text evidence="3">The sequence shown here is derived from an EMBL/GenBank/DDBJ whole genome shotgun (WGS) entry which is preliminary data.</text>
</comment>
<protein>
    <recommendedName>
        <fullName evidence="5">Patatin-like phospholipase</fullName>
    </recommendedName>
</protein>
<proteinExistence type="predicted"/>
<keyword evidence="4" id="KW-1185">Reference proteome</keyword>
<dbReference type="RefSeq" id="WP_263540824.1">
    <property type="nucleotide sequence ID" value="NZ_JAOVZO020000019.1"/>
</dbReference>
<feature type="transmembrane region" description="Helical" evidence="2">
    <location>
        <begin position="287"/>
        <end position="307"/>
    </location>
</feature>
<organism evidence="3 4">
    <name type="scientific">Tahibacter soli</name>
    <dbReference type="NCBI Taxonomy" id="2983605"/>
    <lineage>
        <taxon>Bacteria</taxon>
        <taxon>Pseudomonadati</taxon>
        <taxon>Pseudomonadota</taxon>
        <taxon>Gammaproteobacteria</taxon>
        <taxon>Lysobacterales</taxon>
        <taxon>Rhodanobacteraceae</taxon>
        <taxon>Tahibacter</taxon>
    </lineage>
</organism>
<feature type="transmembrane region" description="Helical" evidence="2">
    <location>
        <begin position="254"/>
        <end position="275"/>
    </location>
</feature>
<feature type="compositionally biased region" description="Basic residues" evidence="1">
    <location>
        <begin position="709"/>
        <end position="722"/>
    </location>
</feature>
<dbReference type="SUPFAM" id="SSF52151">
    <property type="entry name" value="FabD/lysophospholipase-like"/>
    <property type="match status" value="1"/>
</dbReference>
<feature type="transmembrane region" description="Helical" evidence="2">
    <location>
        <begin position="438"/>
        <end position="459"/>
    </location>
</feature>
<dbReference type="InterPro" id="IPR016035">
    <property type="entry name" value="Acyl_Trfase/lysoPLipase"/>
</dbReference>
<gene>
    <name evidence="3" type="ORF">OD750_020530</name>
</gene>
<feature type="region of interest" description="Disordered" evidence="1">
    <location>
        <begin position="702"/>
        <end position="746"/>
    </location>
</feature>
<feature type="region of interest" description="Disordered" evidence="1">
    <location>
        <begin position="1"/>
        <end position="25"/>
    </location>
</feature>
<dbReference type="GO" id="GO:0005829">
    <property type="term" value="C:cytosol"/>
    <property type="evidence" value="ECO:0007669"/>
    <property type="project" value="TreeGrafter"/>
</dbReference>
<feature type="transmembrane region" description="Helical" evidence="2">
    <location>
        <begin position="531"/>
        <end position="551"/>
    </location>
</feature>
<accession>A0A9X4BJQ9</accession>
<feature type="transmembrane region" description="Helical" evidence="2">
    <location>
        <begin position="411"/>
        <end position="432"/>
    </location>
</feature>
<dbReference type="Gene3D" id="3.40.1090.10">
    <property type="entry name" value="Cytosolic phospholipase A2 catalytic domain"/>
    <property type="match status" value="1"/>
</dbReference>
<dbReference type="PANTHER" id="PTHR10728">
    <property type="entry name" value="CYTOSOLIC PHOSPHOLIPASE A2"/>
    <property type="match status" value="1"/>
</dbReference>
<evidence type="ECO:0000256" key="2">
    <source>
        <dbReference type="SAM" id="Phobius"/>
    </source>
</evidence>
<feature type="compositionally biased region" description="Polar residues" evidence="1">
    <location>
        <begin position="734"/>
        <end position="746"/>
    </location>
</feature>
<feature type="transmembrane region" description="Helical" evidence="2">
    <location>
        <begin position="328"/>
        <end position="347"/>
    </location>
</feature>
<reference evidence="3" key="1">
    <citation type="submission" date="2023-02" db="EMBL/GenBank/DDBJ databases">
        <title>Tahibacter soli sp. nov. isolated from soil.</title>
        <authorList>
            <person name="Baek J.H."/>
            <person name="Lee J.K."/>
            <person name="Choi D.G."/>
            <person name="Jeon C.O."/>
        </authorList>
    </citation>
    <scope>NUCLEOTIDE SEQUENCE</scope>
    <source>
        <strain evidence="3">BL</strain>
    </source>
</reference>
<keyword evidence="2" id="KW-0472">Membrane</keyword>
<feature type="transmembrane region" description="Helical" evidence="2">
    <location>
        <begin position="480"/>
        <end position="511"/>
    </location>
</feature>
<evidence type="ECO:0000313" key="4">
    <source>
        <dbReference type="Proteomes" id="UP001139971"/>
    </source>
</evidence>
<feature type="transmembrane region" description="Helical" evidence="2">
    <location>
        <begin position="367"/>
        <end position="391"/>
    </location>
</feature>
<evidence type="ECO:0008006" key="5">
    <source>
        <dbReference type="Google" id="ProtNLM"/>
    </source>
</evidence>
<dbReference type="PANTHER" id="PTHR10728:SF40">
    <property type="entry name" value="PATATIN FAMILY PROTEIN"/>
    <property type="match status" value="1"/>
</dbReference>
<dbReference type="AlphaFoldDB" id="A0A9X4BJQ9"/>